<name>A0A0C3CFF4_PILCF</name>
<evidence type="ECO:0000256" key="1">
    <source>
        <dbReference type="SAM" id="MobiDB-lite"/>
    </source>
</evidence>
<dbReference type="EMBL" id="KN832977">
    <property type="protein sequence ID" value="KIM88477.1"/>
    <property type="molecule type" value="Genomic_DNA"/>
</dbReference>
<dbReference type="Proteomes" id="UP000054166">
    <property type="component" value="Unassembled WGS sequence"/>
</dbReference>
<accession>A0A0C3CFF4</accession>
<protein>
    <submittedName>
        <fullName evidence="2">Uncharacterized protein</fullName>
    </submittedName>
</protein>
<feature type="region of interest" description="Disordered" evidence="1">
    <location>
        <begin position="111"/>
        <end position="156"/>
    </location>
</feature>
<dbReference type="InParanoid" id="A0A0C3CFF4"/>
<dbReference type="AlphaFoldDB" id="A0A0C3CFF4"/>
<gene>
    <name evidence="2" type="ORF">PILCRDRAFT_814375</name>
</gene>
<dbReference type="HOGENOM" id="CLU_1687322_0_0_1"/>
<evidence type="ECO:0000313" key="3">
    <source>
        <dbReference type="Proteomes" id="UP000054166"/>
    </source>
</evidence>
<keyword evidence="3" id="KW-1185">Reference proteome</keyword>
<sequence>MGHMHVKDALTVAATRKVPHNEETHPISDVSRISNTRHRLHMWTILRPPLRALTGVYTHQNTTSRTELVLYTPQTNLRLCSCSRWGEVHSGCLNTSTTREQGLDDHRAMKERDARQRHHWPNSTPHTDDQWYPRIRRSTLRNLPPRQSRATDTFSN</sequence>
<evidence type="ECO:0000313" key="2">
    <source>
        <dbReference type="EMBL" id="KIM88477.1"/>
    </source>
</evidence>
<reference evidence="3" key="2">
    <citation type="submission" date="2015-01" db="EMBL/GenBank/DDBJ databases">
        <title>Evolutionary Origins and Diversification of the Mycorrhizal Mutualists.</title>
        <authorList>
            <consortium name="DOE Joint Genome Institute"/>
            <consortium name="Mycorrhizal Genomics Consortium"/>
            <person name="Kohler A."/>
            <person name="Kuo A."/>
            <person name="Nagy L.G."/>
            <person name="Floudas D."/>
            <person name="Copeland A."/>
            <person name="Barry K.W."/>
            <person name="Cichocki N."/>
            <person name="Veneault-Fourrey C."/>
            <person name="LaButti K."/>
            <person name="Lindquist E.A."/>
            <person name="Lipzen A."/>
            <person name="Lundell T."/>
            <person name="Morin E."/>
            <person name="Murat C."/>
            <person name="Riley R."/>
            <person name="Ohm R."/>
            <person name="Sun H."/>
            <person name="Tunlid A."/>
            <person name="Henrissat B."/>
            <person name="Grigoriev I.V."/>
            <person name="Hibbett D.S."/>
            <person name="Martin F."/>
        </authorList>
    </citation>
    <scope>NUCLEOTIDE SEQUENCE [LARGE SCALE GENOMIC DNA]</scope>
    <source>
        <strain evidence="3">F 1598</strain>
    </source>
</reference>
<reference evidence="2 3" key="1">
    <citation type="submission" date="2014-04" db="EMBL/GenBank/DDBJ databases">
        <authorList>
            <consortium name="DOE Joint Genome Institute"/>
            <person name="Kuo A."/>
            <person name="Tarkka M."/>
            <person name="Buscot F."/>
            <person name="Kohler A."/>
            <person name="Nagy L.G."/>
            <person name="Floudas D."/>
            <person name="Copeland A."/>
            <person name="Barry K.W."/>
            <person name="Cichocki N."/>
            <person name="Veneault-Fourrey C."/>
            <person name="LaButti K."/>
            <person name="Lindquist E.A."/>
            <person name="Lipzen A."/>
            <person name="Lundell T."/>
            <person name="Morin E."/>
            <person name="Murat C."/>
            <person name="Sun H."/>
            <person name="Tunlid A."/>
            <person name="Henrissat B."/>
            <person name="Grigoriev I.V."/>
            <person name="Hibbett D.S."/>
            <person name="Martin F."/>
            <person name="Nordberg H.P."/>
            <person name="Cantor M.N."/>
            <person name="Hua S.X."/>
        </authorList>
    </citation>
    <scope>NUCLEOTIDE SEQUENCE [LARGE SCALE GENOMIC DNA]</scope>
    <source>
        <strain evidence="2 3">F 1598</strain>
    </source>
</reference>
<organism evidence="2 3">
    <name type="scientific">Piloderma croceum (strain F 1598)</name>
    <dbReference type="NCBI Taxonomy" id="765440"/>
    <lineage>
        <taxon>Eukaryota</taxon>
        <taxon>Fungi</taxon>
        <taxon>Dikarya</taxon>
        <taxon>Basidiomycota</taxon>
        <taxon>Agaricomycotina</taxon>
        <taxon>Agaricomycetes</taxon>
        <taxon>Agaricomycetidae</taxon>
        <taxon>Atheliales</taxon>
        <taxon>Atheliaceae</taxon>
        <taxon>Piloderma</taxon>
    </lineage>
</organism>
<proteinExistence type="predicted"/>